<evidence type="ECO:0000259" key="1">
    <source>
        <dbReference type="Pfam" id="PF04326"/>
    </source>
</evidence>
<dbReference type="KEGG" id="tmu:101360173"/>
<dbReference type="GeneID" id="101360173"/>
<dbReference type="STRING" id="127582.A0A2Y9RJV2"/>
<dbReference type="FunFam" id="3.30.950.30:FF:000001">
    <property type="entry name" value="Schlafen family member 14"/>
    <property type="match status" value="1"/>
</dbReference>
<dbReference type="OrthoDB" id="6052143at2759"/>
<proteinExistence type="predicted"/>
<feature type="domain" description="Schlafen GTPase-like" evidence="3">
    <location>
        <begin position="398"/>
        <end position="533"/>
    </location>
</feature>
<dbReference type="Gene3D" id="3.30.950.30">
    <property type="entry name" value="Schlafen, AAA domain"/>
    <property type="match status" value="1"/>
</dbReference>
<dbReference type="InterPro" id="IPR007421">
    <property type="entry name" value="Schlafen_AlbA_2_dom"/>
</dbReference>
<evidence type="ECO:0000259" key="2">
    <source>
        <dbReference type="Pfam" id="PF17057"/>
    </source>
</evidence>
<dbReference type="RefSeq" id="XP_023595446.1">
    <property type="nucleotide sequence ID" value="XM_023739678.1"/>
</dbReference>
<dbReference type="InterPro" id="IPR038461">
    <property type="entry name" value="Schlafen_AlbA_2_dom_sf"/>
</dbReference>
<dbReference type="RefSeq" id="XP_023595445.1">
    <property type="nucleotide sequence ID" value="XM_023739677.1"/>
</dbReference>
<dbReference type="InterPro" id="IPR029684">
    <property type="entry name" value="Schlafen"/>
</dbReference>
<dbReference type="CTD" id="55106"/>
<reference evidence="5 6" key="1">
    <citation type="submission" date="2025-04" db="UniProtKB">
        <authorList>
            <consortium name="RefSeq"/>
        </authorList>
    </citation>
    <scope>IDENTIFICATION</scope>
</reference>
<evidence type="ECO:0000313" key="6">
    <source>
        <dbReference type="RefSeq" id="XP_023595446.1"/>
    </source>
</evidence>
<dbReference type="PANTHER" id="PTHR12155">
    <property type="entry name" value="SCHLAFEN"/>
    <property type="match status" value="1"/>
</dbReference>
<protein>
    <submittedName>
        <fullName evidence="5 6">Ribonuclease SLFN12 isoform X1</fullName>
    </submittedName>
</protein>
<dbReference type="InterPro" id="IPR048729">
    <property type="entry name" value="SLFN_GTPase-like"/>
</dbReference>
<evidence type="ECO:0000313" key="5">
    <source>
        <dbReference type="RefSeq" id="XP_023595445.1"/>
    </source>
</evidence>
<feature type="domain" description="Schlafen AlbA-2" evidence="1">
    <location>
        <begin position="206"/>
        <end position="331"/>
    </location>
</feature>
<dbReference type="Pfam" id="PF21026">
    <property type="entry name" value="SLFN_GTPase-like"/>
    <property type="match status" value="1"/>
</dbReference>
<dbReference type="InterPro" id="IPR031450">
    <property type="entry name" value="Poxin-SLFN/SLFN_N"/>
</dbReference>
<sequence length="573" mass="65953">MAAGKMNIAIDMEANCGDLVLSVGRITLGEKNRKKMKNCQLRREQNKKVLHCMNALLNFGGGVIKAEIENEDYSYQKDGLGLDLETSFRNLLSSFTRNFLDFRQQGRYFLIFVKSWSSAIPGLWIASLCTNLYYRDTTSVLVMSASDALKFLKERKESRGKWNSEPRFPPKRAKTDIQEDENVEILAADFFNRKQLTYKEEITFTESTHVEIKDFSTGKFVQRTKEILPKNVSAFAHTEGGYLFIGLNDDKQIIGFKAKKDDLIKLEKEIESSIRELPVHHFCMEKRKINYLCKFLEVYDDGGLCGYVCALKIEQFCCVVFAREPSSWHVKDNCVKQMTAEEWIQQMVDADPISSRHCEEETLQRCMSSPLLHSSPVYKHENWECHLQNCHFSVPSGKMTYTPETLYKELFLQHEGLEELIFKEMDSVSQGTLIFSRSWSLDLGLQENQNVICDALLIVEHSPPVLYTFLREPNAELKRYSAQTALTLKQKLVKIGGYNGKVCVPRKVFCLSPENNADLSDNSGLLYPKSYNLTTKTMEDLLRALLIVLLRHRSLSKQFISEIFSLFLDNKYQ</sequence>
<dbReference type="Proteomes" id="UP000248480">
    <property type="component" value="Unplaced"/>
</dbReference>
<dbReference type="Pfam" id="PF17057">
    <property type="entry name" value="B3R"/>
    <property type="match status" value="1"/>
</dbReference>
<keyword evidence="4" id="KW-1185">Reference proteome</keyword>
<dbReference type="Pfam" id="PF04326">
    <property type="entry name" value="SLFN_AlbA_2"/>
    <property type="match status" value="1"/>
</dbReference>
<gene>
    <name evidence="5 6" type="primary">SLFN12</name>
</gene>
<name>A0A2Y9RJV2_TRIMA</name>
<evidence type="ECO:0000313" key="4">
    <source>
        <dbReference type="Proteomes" id="UP000248480"/>
    </source>
</evidence>
<dbReference type="AlphaFoldDB" id="A0A2Y9RJV2"/>
<dbReference type="PANTHER" id="PTHR12155:SF2">
    <property type="entry name" value="RIBONUCLEASE SLFN12"/>
    <property type="match status" value="1"/>
</dbReference>
<organism evidence="4 5">
    <name type="scientific">Trichechus manatus latirostris</name>
    <name type="common">Florida manatee</name>
    <dbReference type="NCBI Taxonomy" id="127582"/>
    <lineage>
        <taxon>Eukaryota</taxon>
        <taxon>Metazoa</taxon>
        <taxon>Chordata</taxon>
        <taxon>Craniata</taxon>
        <taxon>Vertebrata</taxon>
        <taxon>Euteleostomi</taxon>
        <taxon>Mammalia</taxon>
        <taxon>Eutheria</taxon>
        <taxon>Afrotheria</taxon>
        <taxon>Sirenia</taxon>
        <taxon>Trichechidae</taxon>
        <taxon>Trichechus</taxon>
    </lineage>
</organism>
<evidence type="ECO:0000259" key="3">
    <source>
        <dbReference type="Pfam" id="PF21026"/>
    </source>
</evidence>
<feature type="domain" description="Poxin-Schlafen/Schlafen-like N-terminal" evidence="2">
    <location>
        <begin position="87"/>
        <end position="204"/>
    </location>
</feature>
<accession>A0A2Y9RJV2</accession>